<dbReference type="Gene3D" id="3.40.50.150">
    <property type="entry name" value="Vaccinia Virus protein VP39"/>
    <property type="match status" value="1"/>
</dbReference>
<feature type="domain" description="Methyltransferase type 11" evidence="2">
    <location>
        <begin position="436"/>
        <end position="527"/>
    </location>
</feature>
<dbReference type="Proteomes" id="UP000663825">
    <property type="component" value="Unassembled WGS sequence"/>
</dbReference>
<dbReference type="Pfam" id="PF07065">
    <property type="entry name" value="D123"/>
    <property type="match status" value="1"/>
</dbReference>
<dbReference type="AlphaFoldDB" id="A0A817V620"/>
<dbReference type="Proteomes" id="UP000663865">
    <property type="component" value="Unassembled WGS sequence"/>
</dbReference>
<gene>
    <name evidence="4" type="ORF">KIK155_LOCUS2646</name>
    <name evidence="3" type="ORF">TIS948_LOCUS12283</name>
</gene>
<organism evidence="4 5">
    <name type="scientific">Rotaria socialis</name>
    <dbReference type="NCBI Taxonomy" id="392032"/>
    <lineage>
        <taxon>Eukaryota</taxon>
        <taxon>Metazoa</taxon>
        <taxon>Spiralia</taxon>
        <taxon>Gnathifera</taxon>
        <taxon>Rotifera</taxon>
        <taxon>Eurotatoria</taxon>
        <taxon>Bdelloidea</taxon>
        <taxon>Philodinida</taxon>
        <taxon>Philodinidae</taxon>
        <taxon>Rotaria</taxon>
    </lineage>
</organism>
<dbReference type="CDD" id="cd02440">
    <property type="entry name" value="AdoMet_MTases"/>
    <property type="match status" value="1"/>
</dbReference>
<dbReference type="EMBL" id="CAJNYV010000066">
    <property type="protein sequence ID" value="CAF3340302.1"/>
    <property type="molecule type" value="Genomic_DNA"/>
</dbReference>
<dbReference type="EMBL" id="CAJNXB010001816">
    <property type="protein sequence ID" value="CAF3196100.1"/>
    <property type="molecule type" value="Genomic_DNA"/>
</dbReference>
<reference evidence="4" key="1">
    <citation type="submission" date="2021-02" db="EMBL/GenBank/DDBJ databases">
        <authorList>
            <person name="Nowell W R."/>
        </authorList>
    </citation>
    <scope>NUCLEOTIDE SEQUENCE</scope>
</reference>
<proteinExistence type="inferred from homology"/>
<dbReference type="SUPFAM" id="SSF53335">
    <property type="entry name" value="S-adenosyl-L-methionine-dependent methyltransferases"/>
    <property type="match status" value="1"/>
</dbReference>
<dbReference type="GO" id="GO:0008757">
    <property type="term" value="F:S-adenosylmethionine-dependent methyltransferase activity"/>
    <property type="evidence" value="ECO:0007669"/>
    <property type="project" value="InterPro"/>
</dbReference>
<sequence length="661" mass="77068">MATDLPRVSVQDVLNCSFSVWYPIFAKYSIKSVILNLTDDVLEYLRSDEFYLPMSANEAMDNMRQINAETSDEDDPWPDEDTCDDTTKKISFPELEQNIKNVLDEYNAVFPKLNWSSAKDARWMISDSRLKCMNLADIFLLLKSSDFIAHDLCEPFKFCYDATDDYLPIIQYVLVLREWSALQPSKEFRCFVKNNQIVAISQRDSENYYEFIGATADQIVSNIVAFFHNNIQNKFPSTDFVIDIYRKDSNKLYIIDFNPWGPMTDSLLFDWPDLVNLSLQNNNDEPEFRYVNSQHGIKPNSYTQYAMPKDIADISRERDINKLVDVLSSQIQVQNKNADSDNDRNLAGKKKRILSGTNDLNKKPIKLLIKNYSNKLVQETSIEKLFRLDMSKRFYETTAHSDFYAQCRPTYPPDVMKKILDYLFLKYSRKDDDLVIDIGCGTGQSTILLAPHFQRIIGYDISEYQVKKANETNTHSNINYKVIVGSDIPHEDSSVALVISAQAAHWFDLPYFYKEVKRTLTIKGVLALFGYAFVQVHGQQSEKLNEIITNFYKKTLRGYVQKESEEVYFGRYRDEKFRDPLSSTDFIRDENLVIECRWSIQRLLGYIASWSGSQHFLRQHPTSTVFHDLNLEIFKCLDIFDDEYELDLSFDIFILMNRKTE</sequence>
<dbReference type="PANTHER" id="PTHR15323">
    <property type="entry name" value="D123 PROTEIN"/>
    <property type="match status" value="1"/>
</dbReference>
<protein>
    <recommendedName>
        <fullName evidence="2">Methyltransferase type 11 domain-containing protein</fullName>
    </recommendedName>
</protein>
<name>A0A817V620_9BILA</name>
<evidence type="ECO:0000313" key="3">
    <source>
        <dbReference type="EMBL" id="CAF3196100.1"/>
    </source>
</evidence>
<dbReference type="Pfam" id="PF08241">
    <property type="entry name" value="Methyltransf_11"/>
    <property type="match status" value="1"/>
</dbReference>
<comment type="caution">
    <text evidence="4">The sequence shown here is derived from an EMBL/GenBank/DDBJ whole genome shotgun (WGS) entry which is preliminary data.</text>
</comment>
<evidence type="ECO:0000313" key="5">
    <source>
        <dbReference type="Proteomes" id="UP000663865"/>
    </source>
</evidence>
<dbReference type="InterPro" id="IPR009772">
    <property type="entry name" value="CDC123"/>
</dbReference>
<accession>A0A817V620</accession>
<evidence type="ECO:0000313" key="4">
    <source>
        <dbReference type="EMBL" id="CAF3340302.1"/>
    </source>
</evidence>
<dbReference type="InterPro" id="IPR013216">
    <property type="entry name" value="Methyltransf_11"/>
</dbReference>
<dbReference type="OrthoDB" id="360540at2759"/>
<evidence type="ECO:0000256" key="1">
    <source>
        <dbReference type="ARBA" id="ARBA00011047"/>
    </source>
</evidence>
<dbReference type="PANTHER" id="PTHR15323:SF6">
    <property type="entry name" value="CELL DIVISION CYCLE PROTEIN 123 HOMOLOG"/>
    <property type="match status" value="1"/>
</dbReference>
<dbReference type="InterPro" id="IPR029063">
    <property type="entry name" value="SAM-dependent_MTases_sf"/>
</dbReference>
<dbReference type="GO" id="GO:0005737">
    <property type="term" value="C:cytoplasm"/>
    <property type="evidence" value="ECO:0007669"/>
    <property type="project" value="TreeGrafter"/>
</dbReference>
<comment type="similarity">
    <text evidence="1">Belongs to the CDC123 family.</text>
</comment>
<evidence type="ECO:0000259" key="2">
    <source>
        <dbReference type="Pfam" id="PF08241"/>
    </source>
</evidence>